<protein>
    <submittedName>
        <fullName evidence="2">Uncharacterized protein</fullName>
    </submittedName>
</protein>
<dbReference type="Proteomes" id="UP000007800">
    <property type="component" value="Unassembled WGS sequence"/>
</dbReference>
<dbReference type="RefSeq" id="XP_002788917.1">
    <property type="nucleotide sequence ID" value="XM_002788871.1"/>
</dbReference>
<dbReference type="OrthoDB" id="430100at2759"/>
<feature type="region of interest" description="Disordered" evidence="1">
    <location>
        <begin position="620"/>
        <end position="645"/>
    </location>
</feature>
<sequence length="726" mass="79633">MSRSDQEEILSFPYCDITPTANTRALLFMKSPSSTAEQIEICLLVVGGADSEMSECYTGRVAAFNIVGGHTWEELKEHLRTMGPTSKDVKVDATDLGDNVKLMSLSIAGWLDYIHLYSAPIIEASPYLMHALQHPVVEEVIHEKEQDVNGDSAKMNILQAGALELAREKIRKRKQLEEVLRIGKERLEAEEGDDREGQGHSIQIEHIIDGWEGILRKSISAKGMRACRELLTPVKGKDEGDSSPSVKSLKVGDKRGKFDNLPSVPALFRLLKGIALLPYTSPIVDTVLDALALSLSQQEDYLRGQLQPKQINFLLYALTNDSRVSGMWMGRKRFLQTMLPIVSDHIIDGALSRDAAVSCFKAYARSCRARTAPQQGGGASDADLTQLGREIIARCTPWILRETCYDPRTEASVVVLAKALAMLERQLDRIPSVKEGDILSYMARLGIVNKGLLQFCIKNTTPCGRIMRALCKLGVTAEELDSLIASRTPSCEADPKDWLLPIAIAVFNNTDDVLPSAAITQLLDSLGTLSDLSDDAHLGLHILATVGLCEVPTPLTLPSSPWAATVASLLEDRAVTGFAMDNGYTLPVALPREKVSIRLVQPKGYVLDSGSMEISLSAKHRAVNDTQSDSKSASHERKPAATTPEALERVRQDLIPFAEEKCAVGALSYLNDDSIITDCIATYDYDANAAIIALRAWLTFRYPKLDKEPPTKWTVEHANPLDSCAK</sequence>
<evidence type="ECO:0000313" key="2">
    <source>
        <dbReference type="EMBL" id="EER20713.1"/>
    </source>
</evidence>
<dbReference type="AlphaFoldDB" id="C5K497"/>
<dbReference type="GeneID" id="9051272"/>
<proteinExistence type="predicted"/>
<organism evidence="3">
    <name type="scientific">Perkinsus marinus (strain ATCC 50983 / TXsc)</name>
    <dbReference type="NCBI Taxonomy" id="423536"/>
    <lineage>
        <taxon>Eukaryota</taxon>
        <taxon>Sar</taxon>
        <taxon>Alveolata</taxon>
        <taxon>Perkinsozoa</taxon>
        <taxon>Perkinsea</taxon>
        <taxon>Perkinsida</taxon>
        <taxon>Perkinsidae</taxon>
        <taxon>Perkinsus</taxon>
    </lineage>
</organism>
<accession>C5K497</accession>
<dbReference type="EMBL" id="GG670443">
    <property type="protein sequence ID" value="EER20713.1"/>
    <property type="molecule type" value="Genomic_DNA"/>
</dbReference>
<reference evidence="2 3" key="1">
    <citation type="submission" date="2008-07" db="EMBL/GenBank/DDBJ databases">
        <authorList>
            <person name="El-Sayed N."/>
            <person name="Caler E."/>
            <person name="Inman J."/>
            <person name="Amedeo P."/>
            <person name="Hass B."/>
            <person name="Wortman J."/>
        </authorList>
    </citation>
    <scope>NUCLEOTIDE SEQUENCE [LARGE SCALE GENOMIC DNA]</scope>
    <source>
        <strain evidence="3">ATCC 50983 / TXsc</strain>
    </source>
</reference>
<gene>
    <name evidence="2" type="ORF">Pmar_PMAR015654</name>
</gene>
<keyword evidence="3" id="KW-1185">Reference proteome</keyword>
<dbReference type="InParanoid" id="C5K497"/>
<evidence type="ECO:0000256" key="1">
    <source>
        <dbReference type="SAM" id="MobiDB-lite"/>
    </source>
</evidence>
<name>C5K497_PERM5</name>
<evidence type="ECO:0000313" key="3">
    <source>
        <dbReference type="Proteomes" id="UP000007800"/>
    </source>
</evidence>